<comment type="caution">
    <text evidence="3">The sequence shown here is derived from an EMBL/GenBank/DDBJ whole genome shotgun (WGS) entry which is preliminary data.</text>
</comment>
<organism evidence="3 4">
    <name type="scientific">Streptomyces prasinosporus</name>
    <dbReference type="NCBI Taxonomy" id="68256"/>
    <lineage>
        <taxon>Bacteria</taxon>
        <taxon>Bacillati</taxon>
        <taxon>Actinomycetota</taxon>
        <taxon>Actinomycetes</taxon>
        <taxon>Kitasatosporales</taxon>
        <taxon>Streptomycetaceae</taxon>
        <taxon>Streptomyces</taxon>
        <taxon>Streptomyces albogriseolus group</taxon>
    </lineage>
</organism>
<gene>
    <name evidence="3" type="ORF">GCM10019016_034380</name>
</gene>
<accession>A0ABP6TMU6</accession>
<feature type="transmembrane region" description="Helical" evidence="1">
    <location>
        <begin position="58"/>
        <end position="77"/>
    </location>
</feature>
<proteinExistence type="predicted"/>
<keyword evidence="1" id="KW-1133">Transmembrane helix</keyword>
<evidence type="ECO:0000313" key="3">
    <source>
        <dbReference type="EMBL" id="GAA3496337.1"/>
    </source>
</evidence>
<dbReference type="EMBL" id="BAAAXF010000023">
    <property type="protein sequence ID" value="GAA3496337.1"/>
    <property type="molecule type" value="Genomic_DNA"/>
</dbReference>
<dbReference type="Proteomes" id="UP001501455">
    <property type="component" value="Unassembled WGS sequence"/>
</dbReference>
<dbReference type="InterPro" id="IPR028087">
    <property type="entry name" value="Tad_N"/>
</dbReference>
<name>A0ABP6TMU6_9ACTN</name>
<evidence type="ECO:0000259" key="2">
    <source>
        <dbReference type="Pfam" id="PF13400"/>
    </source>
</evidence>
<protein>
    <submittedName>
        <fullName evidence="3">Pilus assembly protein TadG-related protein</fullName>
    </submittedName>
</protein>
<keyword evidence="4" id="KW-1185">Reference proteome</keyword>
<keyword evidence="1" id="KW-0472">Membrane</keyword>
<reference evidence="4" key="1">
    <citation type="journal article" date="2019" name="Int. J. Syst. Evol. Microbiol.">
        <title>The Global Catalogue of Microorganisms (GCM) 10K type strain sequencing project: providing services to taxonomists for standard genome sequencing and annotation.</title>
        <authorList>
            <consortium name="The Broad Institute Genomics Platform"/>
            <consortium name="The Broad Institute Genome Sequencing Center for Infectious Disease"/>
            <person name="Wu L."/>
            <person name="Ma J."/>
        </authorList>
    </citation>
    <scope>NUCLEOTIDE SEQUENCE [LARGE SCALE GENOMIC DNA]</scope>
    <source>
        <strain evidence="4">JCM 4816</strain>
    </source>
</reference>
<keyword evidence="1" id="KW-0812">Transmembrane</keyword>
<evidence type="ECO:0000256" key="1">
    <source>
        <dbReference type="SAM" id="Phobius"/>
    </source>
</evidence>
<dbReference type="Pfam" id="PF13400">
    <property type="entry name" value="Tad"/>
    <property type="match status" value="1"/>
</dbReference>
<feature type="domain" description="Putative Flp pilus-assembly TadG-like N-terminal" evidence="2">
    <location>
        <begin position="56"/>
        <end position="103"/>
    </location>
</feature>
<sequence>MRAGVSEPVVGARVPEPVLGARVPEPCPRASASGPGPRARVRAWCADRARRLDDRGSGAGAVIIFALVFLSLAAFVIDGGMSISKRERAADIAEQAARYAAQDIDREALYDNEGGPAPINFQNCDARVKAFAREMDMSGPDIAATHCVTATVDAVEVEVQLTYSPVFTGMFYGGDVVVRGQAIAENEVG</sequence>
<evidence type="ECO:0000313" key="4">
    <source>
        <dbReference type="Proteomes" id="UP001501455"/>
    </source>
</evidence>